<dbReference type="InterPro" id="IPR007115">
    <property type="entry name" value="6-PTP_synth/QueD"/>
</dbReference>
<comment type="catalytic activity">
    <reaction evidence="10">
        <text>7,8-dihydroneopterin 3'-triphosphate + H2O = 6-carboxy-5,6,7,8-tetrahydropterin + triphosphate + acetaldehyde + 2 H(+)</text>
        <dbReference type="Rhea" id="RHEA:27966"/>
        <dbReference type="ChEBI" id="CHEBI:15343"/>
        <dbReference type="ChEBI" id="CHEBI:15377"/>
        <dbReference type="ChEBI" id="CHEBI:15378"/>
        <dbReference type="ChEBI" id="CHEBI:18036"/>
        <dbReference type="ChEBI" id="CHEBI:58462"/>
        <dbReference type="ChEBI" id="CHEBI:61032"/>
        <dbReference type="EC" id="4.1.2.50"/>
    </reaction>
</comment>
<proteinExistence type="inferred from homology"/>
<sequence length="290" mass="32777">MKCIIKRRSLFSASHRYWLPELSATENQQRFGLCTQPMGHGHNYVLYVSMLGELDRYGMVLNLSDVKQVIKREVTQPLDFSHLNEVWPEFSQTLPTTENLARVIWQRLAPHLPLVNIQLFEHPQLWADYEGKGMEAYLTVGTHFSAAHRLALNSLTYEENCEIYGKCARPNGHGHNYHLEVTVKGEIDNRTGMLVDLVALEKVLEDLVVEPLDHTFLNKDIPYFAEVVPTAENIAVYIASILKNPIINLGAELHKVKLIESPNNSCEIYAADLAEMVTITSTPEVALVGV</sequence>
<evidence type="ECO:0000256" key="10">
    <source>
        <dbReference type="ARBA" id="ARBA00048807"/>
    </source>
</evidence>
<name>A0A7C3VNX7_9CYAN</name>
<comment type="caution">
    <text evidence="11">The sequence shown here is derived from an EMBL/GenBank/DDBJ whole genome shotgun (WGS) entry which is preliminary data.</text>
</comment>
<dbReference type="PANTHER" id="PTHR12589">
    <property type="entry name" value="PYRUVOYL TETRAHYDROBIOPTERIN SYNTHASE"/>
    <property type="match status" value="1"/>
</dbReference>
<comment type="pathway">
    <text evidence="2">Purine metabolism; 7-cyano-7-deazaguanine biosynthesis.</text>
</comment>
<comment type="cofactor">
    <cofactor evidence="1">
        <name>Zn(2+)</name>
        <dbReference type="ChEBI" id="CHEBI:29105"/>
    </cofactor>
</comment>
<evidence type="ECO:0000256" key="4">
    <source>
        <dbReference type="ARBA" id="ARBA00012982"/>
    </source>
</evidence>
<organism evidence="11">
    <name type="scientific">Planktothricoides sp. SpSt-374</name>
    <dbReference type="NCBI Taxonomy" id="2282167"/>
    <lineage>
        <taxon>Bacteria</taxon>
        <taxon>Bacillati</taxon>
        <taxon>Cyanobacteriota</taxon>
        <taxon>Cyanophyceae</taxon>
        <taxon>Oscillatoriophycideae</taxon>
        <taxon>Oscillatoriales</taxon>
        <taxon>Oscillatoriaceae</taxon>
        <taxon>Planktothricoides</taxon>
    </lineage>
</organism>
<dbReference type="PANTHER" id="PTHR12589:SF7">
    <property type="entry name" value="6-PYRUVOYL TETRAHYDROBIOPTERIN SYNTHASE"/>
    <property type="match status" value="1"/>
</dbReference>
<evidence type="ECO:0000256" key="5">
    <source>
        <dbReference type="ARBA" id="ARBA00018141"/>
    </source>
</evidence>
<dbReference type="EMBL" id="DSPX01000188">
    <property type="protein sequence ID" value="HGG02498.1"/>
    <property type="molecule type" value="Genomic_DNA"/>
</dbReference>
<dbReference type="Gene3D" id="3.30.479.10">
    <property type="entry name" value="6-pyruvoyl tetrahydropterin synthase/QueD"/>
    <property type="match status" value="2"/>
</dbReference>
<gene>
    <name evidence="11" type="ORF">ENR15_18095</name>
</gene>
<reference evidence="11" key="1">
    <citation type="journal article" date="2020" name="mSystems">
        <title>Genome- and Community-Level Interaction Insights into Carbon Utilization and Element Cycling Functions of Hydrothermarchaeota in Hydrothermal Sediment.</title>
        <authorList>
            <person name="Zhou Z."/>
            <person name="Liu Y."/>
            <person name="Xu W."/>
            <person name="Pan J."/>
            <person name="Luo Z.H."/>
            <person name="Li M."/>
        </authorList>
    </citation>
    <scope>NUCLEOTIDE SEQUENCE [LARGE SCALE GENOMIC DNA]</scope>
    <source>
        <strain evidence="11">SpSt-374</strain>
    </source>
</reference>
<accession>A0A7C3VNX7</accession>
<evidence type="ECO:0000256" key="2">
    <source>
        <dbReference type="ARBA" id="ARBA00005061"/>
    </source>
</evidence>
<dbReference type="Pfam" id="PF01242">
    <property type="entry name" value="PTPS"/>
    <property type="match status" value="2"/>
</dbReference>
<dbReference type="FunFam" id="3.30.479.10:FF:000003">
    <property type="entry name" value="6-pyruvoyl tetrahydrobiopterin synthase"/>
    <property type="match status" value="2"/>
</dbReference>
<evidence type="ECO:0000256" key="6">
    <source>
        <dbReference type="ARBA" id="ARBA00022723"/>
    </source>
</evidence>
<keyword evidence="8" id="KW-0456">Lyase</keyword>
<keyword evidence="6" id="KW-0479">Metal-binding</keyword>
<dbReference type="EC" id="4.1.2.50" evidence="4"/>
<dbReference type="AlphaFoldDB" id="A0A7C3VNX7"/>
<dbReference type="InterPro" id="IPR038418">
    <property type="entry name" value="6-PTP_synth/QueD_sf"/>
</dbReference>
<keyword evidence="7" id="KW-0862">Zinc</keyword>
<evidence type="ECO:0000256" key="1">
    <source>
        <dbReference type="ARBA" id="ARBA00001947"/>
    </source>
</evidence>
<dbReference type="GO" id="GO:0070497">
    <property type="term" value="F:6-carboxytetrahydropterin synthase activity"/>
    <property type="evidence" value="ECO:0007669"/>
    <property type="project" value="UniProtKB-EC"/>
</dbReference>
<protein>
    <recommendedName>
        <fullName evidence="5">6-carboxy-5,6,7,8-tetrahydropterin synthase</fullName>
        <ecNumber evidence="4">4.1.2.50</ecNumber>
    </recommendedName>
    <alternativeName>
        <fullName evidence="9">Queuosine biosynthesis protein QueD</fullName>
    </alternativeName>
</protein>
<dbReference type="GO" id="GO:0046872">
    <property type="term" value="F:metal ion binding"/>
    <property type="evidence" value="ECO:0007669"/>
    <property type="project" value="UniProtKB-KW"/>
</dbReference>
<evidence type="ECO:0000256" key="8">
    <source>
        <dbReference type="ARBA" id="ARBA00023239"/>
    </source>
</evidence>
<evidence type="ECO:0000313" key="11">
    <source>
        <dbReference type="EMBL" id="HGG02498.1"/>
    </source>
</evidence>
<evidence type="ECO:0000256" key="9">
    <source>
        <dbReference type="ARBA" id="ARBA00031449"/>
    </source>
</evidence>
<dbReference type="SUPFAM" id="SSF55620">
    <property type="entry name" value="Tetrahydrobiopterin biosynthesis enzymes-like"/>
    <property type="match status" value="2"/>
</dbReference>
<evidence type="ECO:0000256" key="3">
    <source>
        <dbReference type="ARBA" id="ARBA00008900"/>
    </source>
</evidence>
<dbReference type="UniPathway" id="UPA00391"/>
<comment type="similarity">
    <text evidence="3">Belongs to the PTPS family. QueD subfamily.</text>
</comment>
<evidence type="ECO:0000256" key="7">
    <source>
        <dbReference type="ARBA" id="ARBA00022833"/>
    </source>
</evidence>